<dbReference type="Pfam" id="PF07589">
    <property type="entry name" value="PEP-CTERM"/>
    <property type="match status" value="1"/>
</dbReference>
<evidence type="ECO:0000313" key="3">
    <source>
        <dbReference type="EMBL" id="GAA0487371.1"/>
    </source>
</evidence>
<feature type="chain" id="PRO_5045748300" description="Ice-binding protein C-terminal domain-containing protein" evidence="1">
    <location>
        <begin position="23"/>
        <end position="211"/>
    </location>
</feature>
<proteinExistence type="predicted"/>
<reference evidence="4" key="1">
    <citation type="journal article" date="2019" name="Int. J. Syst. Evol. Microbiol.">
        <title>The Global Catalogue of Microorganisms (GCM) 10K type strain sequencing project: providing services to taxonomists for standard genome sequencing and annotation.</title>
        <authorList>
            <consortium name="The Broad Institute Genomics Platform"/>
            <consortium name="The Broad Institute Genome Sequencing Center for Infectious Disease"/>
            <person name="Wu L."/>
            <person name="Ma J."/>
        </authorList>
    </citation>
    <scope>NUCLEOTIDE SEQUENCE [LARGE SCALE GENOMIC DNA]</scope>
    <source>
        <strain evidence="4">JCM 14162</strain>
    </source>
</reference>
<accession>A0ABP3KXJ2</accession>
<keyword evidence="1" id="KW-0732">Signal</keyword>
<feature type="domain" description="Ice-binding protein C-terminal" evidence="2">
    <location>
        <begin position="177"/>
        <end position="201"/>
    </location>
</feature>
<keyword evidence="4" id="KW-1185">Reference proteome</keyword>
<dbReference type="RefSeq" id="WP_229955791.1">
    <property type="nucleotide sequence ID" value="NZ_BAAAEM010000003.1"/>
</dbReference>
<dbReference type="InterPro" id="IPR013424">
    <property type="entry name" value="Ice-binding_C"/>
</dbReference>
<dbReference type="EMBL" id="BAAAEM010000003">
    <property type="protein sequence ID" value="GAA0487371.1"/>
    <property type="molecule type" value="Genomic_DNA"/>
</dbReference>
<protein>
    <recommendedName>
        <fullName evidence="2">Ice-binding protein C-terminal domain-containing protein</fullName>
    </recommendedName>
</protein>
<evidence type="ECO:0000313" key="4">
    <source>
        <dbReference type="Proteomes" id="UP001500713"/>
    </source>
</evidence>
<dbReference type="NCBIfam" id="TIGR02595">
    <property type="entry name" value="PEP_CTERM"/>
    <property type="match status" value="1"/>
</dbReference>
<feature type="signal peptide" evidence="1">
    <location>
        <begin position="1"/>
        <end position="22"/>
    </location>
</feature>
<dbReference type="Proteomes" id="UP001500713">
    <property type="component" value="Unassembled WGS sequence"/>
</dbReference>
<gene>
    <name evidence="3" type="ORF">GCM10009096_32810</name>
</gene>
<evidence type="ECO:0000259" key="2">
    <source>
        <dbReference type="Pfam" id="PF07589"/>
    </source>
</evidence>
<name>A0ABP3KXJ2_9SPHN</name>
<comment type="caution">
    <text evidence="3">The sequence shown here is derived from an EMBL/GenBank/DDBJ whole genome shotgun (WGS) entry which is preliminary data.</text>
</comment>
<organism evidence="3 4">
    <name type="scientific">Parasphingorhabdus litoris</name>
    <dbReference type="NCBI Taxonomy" id="394733"/>
    <lineage>
        <taxon>Bacteria</taxon>
        <taxon>Pseudomonadati</taxon>
        <taxon>Pseudomonadota</taxon>
        <taxon>Alphaproteobacteria</taxon>
        <taxon>Sphingomonadales</taxon>
        <taxon>Sphingomonadaceae</taxon>
        <taxon>Parasphingorhabdus</taxon>
    </lineage>
</organism>
<evidence type="ECO:0000256" key="1">
    <source>
        <dbReference type="SAM" id="SignalP"/>
    </source>
</evidence>
<dbReference type="NCBIfam" id="NF035944">
    <property type="entry name" value="PEPxxWA-CTERM"/>
    <property type="match status" value="1"/>
</dbReference>
<sequence length="211" mass="21942">MRKFLMAAVAAGSLFTAGSASAAVVMGELTGGSAFRNGGVFEELNPGPGFSVGRNNQQSNNLFAFNEQQGVALTAAVGGLAAGTLVNSHYVFFDPAGGRRARGYVDFDSDILGVLTTRGPLSSTDTLLGLSNVNYLNPGARGLEGNDRFSIAGNRINVDFRASSPGDFVRVLTAAPAVPEPATWAMMIGGFGLVGGALRRRRKMTTKVSYA</sequence>